<dbReference type="CDD" id="cd03801">
    <property type="entry name" value="GT4_PimA-like"/>
    <property type="match status" value="1"/>
</dbReference>
<gene>
    <name evidence="3" type="ORF">HELGO_WM1671</name>
</gene>
<dbReference type="GO" id="GO:0016757">
    <property type="term" value="F:glycosyltransferase activity"/>
    <property type="evidence" value="ECO:0007669"/>
    <property type="project" value="InterPro"/>
</dbReference>
<dbReference type="EMBL" id="CACVAS010000147">
    <property type="protein sequence ID" value="CAA6826917.1"/>
    <property type="molecule type" value="Genomic_DNA"/>
</dbReference>
<dbReference type="Gene3D" id="3.40.50.2000">
    <property type="entry name" value="Glycogen Phosphorylase B"/>
    <property type="match status" value="2"/>
</dbReference>
<dbReference type="PANTHER" id="PTHR45947:SF3">
    <property type="entry name" value="SULFOQUINOVOSYL TRANSFERASE SQD2"/>
    <property type="match status" value="1"/>
</dbReference>
<protein>
    <submittedName>
        <fullName evidence="3">Glycosyltransferase involved in cell wall bisynthesis</fullName>
    </submittedName>
</protein>
<dbReference type="SUPFAM" id="SSF53756">
    <property type="entry name" value="UDP-Glycosyltransferase/glycogen phosphorylase"/>
    <property type="match status" value="1"/>
</dbReference>
<organism evidence="3">
    <name type="scientific">uncultured Sulfurovum sp</name>
    <dbReference type="NCBI Taxonomy" id="269237"/>
    <lineage>
        <taxon>Bacteria</taxon>
        <taxon>Pseudomonadati</taxon>
        <taxon>Campylobacterota</taxon>
        <taxon>Epsilonproteobacteria</taxon>
        <taxon>Campylobacterales</taxon>
        <taxon>Sulfurovaceae</taxon>
        <taxon>Sulfurovum</taxon>
        <taxon>environmental samples</taxon>
    </lineage>
</organism>
<feature type="domain" description="Glycosyltransferase subfamily 4-like N-terminal" evidence="2">
    <location>
        <begin position="52"/>
        <end position="158"/>
    </location>
</feature>
<keyword evidence="3" id="KW-0808">Transferase</keyword>
<feature type="domain" description="Glycosyl transferase family 1" evidence="1">
    <location>
        <begin position="170"/>
        <end position="340"/>
    </location>
</feature>
<evidence type="ECO:0000259" key="2">
    <source>
        <dbReference type="Pfam" id="PF13439"/>
    </source>
</evidence>
<proteinExistence type="predicted"/>
<dbReference type="AlphaFoldDB" id="A0A6S6U9G3"/>
<dbReference type="InterPro" id="IPR028098">
    <property type="entry name" value="Glyco_trans_4-like_N"/>
</dbReference>
<evidence type="ECO:0000313" key="3">
    <source>
        <dbReference type="EMBL" id="CAA6826917.1"/>
    </source>
</evidence>
<name>A0A6S6U9G3_9BACT</name>
<dbReference type="Pfam" id="PF00534">
    <property type="entry name" value="Glycos_transf_1"/>
    <property type="match status" value="1"/>
</dbReference>
<reference evidence="3" key="1">
    <citation type="submission" date="2020-01" db="EMBL/GenBank/DDBJ databases">
        <authorList>
            <person name="Meier V. D."/>
            <person name="Meier V D."/>
        </authorList>
    </citation>
    <scope>NUCLEOTIDE SEQUENCE</scope>
    <source>
        <strain evidence="3">HLG_WM_MAG_01</strain>
    </source>
</reference>
<sequence>MKIFLISNMYPSIDNPSYGVFVKNFEDRMNSDQNVQISHKVVIDRQGKNKVEKIWKYLKFYFSIIKVFIFGEFDIVYVHFPIYVTPVLIGLPSRGKKLVLNFHGSDVMGSGRKVNFLKYLTSILVQKSTLIVAPSSFLADELKVQLLVSEDKLFISPSGGVDKRCFYPIDREQARRKIGIENKFTVGFISRFDQGKGWDVFLDAVAILKNDYNISVQAVVVGDGTQKNDFFDKIDQLSIEENIKYFGRKKQNELAYYFNSLDVFVASSTLMESLGLIGLEAMSCSIPVVGSNKAGIATYISEGYNGYLFTPGDPVQLAEMLRKYFLLNEDERSRFSTQAKLTSKKYVSERVHQELIDKLESLDKVK</sequence>
<accession>A0A6S6U9G3</accession>
<dbReference type="Pfam" id="PF13439">
    <property type="entry name" value="Glyco_transf_4"/>
    <property type="match status" value="1"/>
</dbReference>
<dbReference type="InterPro" id="IPR050194">
    <property type="entry name" value="Glycosyltransferase_grp1"/>
</dbReference>
<evidence type="ECO:0000259" key="1">
    <source>
        <dbReference type="Pfam" id="PF00534"/>
    </source>
</evidence>
<dbReference type="PANTHER" id="PTHR45947">
    <property type="entry name" value="SULFOQUINOVOSYL TRANSFERASE SQD2"/>
    <property type="match status" value="1"/>
</dbReference>
<dbReference type="InterPro" id="IPR001296">
    <property type="entry name" value="Glyco_trans_1"/>
</dbReference>